<dbReference type="PANTHER" id="PTHR43833:SF11">
    <property type="entry name" value="VOLTAGE-GATED POTASSIUM CHANNEL KCH"/>
    <property type="match status" value="1"/>
</dbReference>
<dbReference type="InterPro" id="IPR050721">
    <property type="entry name" value="Trk_Ktr_HKT_K-transport"/>
</dbReference>
<dbReference type="EMBL" id="AP012342">
    <property type="protein sequence ID" value="BAM06655.1"/>
    <property type="molecule type" value="Genomic_DNA"/>
</dbReference>
<dbReference type="eggNOG" id="COG1226">
    <property type="taxonomic scope" value="Bacteria"/>
</dbReference>
<dbReference type="InterPro" id="IPR013099">
    <property type="entry name" value="K_chnl_dom"/>
</dbReference>
<dbReference type="AlphaFoldDB" id="I0IN06"/>
<dbReference type="GO" id="GO:0034220">
    <property type="term" value="P:monoatomic ion transmembrane transport"/>
    <property type="evidence" value="ECO:0007669"/>
    <property type="project" value="UniProtKB-KW"/>
</dbReference>
<feature type="transmembrane region" description="Helical" evidence="2">
    <location>
        <begin position="140"/>
        <end position="157"/>
    </location>
</feature>
<feature type="transmembrane region" description="Helical" evidence="2">
    <location>
        <begin position="39"/>
        <end position="59"/>
    </location>
</feature>
<dbReference type="InterPro" id="IPR003148">
    <property type="entry name" value="RCK_N"/>
</dbReference>
<protein>
    <submittedName>
        <fullName evidence="4">Putative potassium channel protein</fullName>
    </submittedName>
</protein>
<dbReference type="GO" id="GO:0005886">
    <property type="term" value="C:plasma membrane"/>
    <property type="evidence" value="ECO:0007669"/>
    <property type="project" value="UniProtKB-SubCell"/>
</dbReference>
<dbReference type="InterPro" id="IPR036291">
    <property type="entry name" value="NAD(P)-bd_dom_sf"/>
</dbReference>
<feature type="transmembrane region" description="Helical" evidence="2">
    <location>
        <begin position="205"/>
        <end position="224"/>
    </location>
</feature>
<dbReference type="SUPFAM" id="SSF51735">
    <property type="entry name" value="NAD(P)-binding Rossmann-fold domains"/>
    <property type="match status" value="1"/>
</dbReference>
<keyword evidence="2" id="KW-1133">Transmembrane helix</keyword>
<sequence>MLKDLFSKWILKWKEFVGAFRLLFAKWSHGYLGKLHPQFWFPHGVLALILIFLGIRNVLPLLEQIRLLSEGIIRYGPVEDFSHLPAFFQHWMGSVRSFIGILQILMGVGLVFRSRFAWAAGLVLSSASFLILFRQNHGHLILPSIGDLVLFFGLVLFRRQFYRSNVATGTMFSLISIILLFSYAVFGSFLLGMGFNPPIKNLLTSFYYAVVTMSTVGYGDIVPVTDDARIFTVSIIILGISVFTASLSTVILPLMNERVQHLLMGERKGMVRKSHYILVGTSALAMNTYEELARRNFPVTFIVPKRRVDGDWEKIDQVEGDPIDPEVLKKAGIADALAILALLEDDGDNAFVVLAARETGSVAKTVVSVRNREKLARVRTVHPDLILSSDLIGGQLLAMALAGEDVDGNEIIRKIFQS</sequence>
<dbReference type="SUPFAM" id="SSF81324">
    <property type="entry name" value="Voltage-gated potassium channels"/>
    <property type="match status" value="1"/>
</dbReference>
<evidence type="ECO:0000313" key="4">
    <source>
        <dbReference type="EMBL" id="BAM06655.1"/>
    </source>
</evidence>
<dbReference type="PANTHER" id="PTHR43833">
    <property type="entry name" value="POTASSIUM CHANNEL PROTEIN 2-RELATED-RELATED"/>
    <property type="match status" value="1"/>
</dbReference>
<keyword evidence="5" id="KW-1185">Reference proteome</keyword>
<dbReference type="RefSeq" id="WP_014449146.1">
    <property type="nucleotide sequence ID" value="NC_017094.1"/>
</dbReference>
<feature type="domain" description="RCK N-terminal" evidence="3">
    <location>
        <begin position="273"/>
        <end position="387"/>
    </location>
</feature>
<dbReference type="GO" id="GO:0006813">
    <property type="term" value="P:potassium ion transport"/>
    <property type="evidence" value="ECO:0007669"/>
    <property type="project" value="InterPro"/>
</dbReference>
<dbReference type="Pfam" id="PF07885">
    <property type="entry name" value="Ion_trans_2"/>
    <property type="match status" value="1"/>
</dbReference>
<feature type="transmembrane region" description="Helical" evidence="2">
    <location>
        <begin position="116"/>
        <end position="133"/>
    </location>
</feature>
<evidence type="ECO:0000256" key="2">
    <source>
        <dbReference type="SAM" id="Phobius"/>
    </source>
</evidence>
<keyword evidence="2" id="KW-0472">Membrane</keyword>
<dbReference type="Gene3D" id="3.40.50.720">
    <property type="entry name" value="NAD(P)-binding Rossmann-like Domain"/>
    <property type="match status" value="1"/>
</dbReference>
<dbReference type="HOGENOM" id="CLU_057267_1_0_0"/>
<gene>
    <name evidence="4" type="ordered locus">LFE_0951</name>
</gene>
<reference evidence="5" key="2">
    <citation type="submission" date="2012-03" db="EMBL/GenBank/DDBJ databases">
        <title>The complete genome sequence of the pioneer microbe on fresh volcanic deposit, Leptospirillum ferrooxidans strain C2-3.</title>
        <authorList>
            <person name="Fujimura R."/>
            <person name="Sato Y."/>
            <person name="Nishizawa T."/>
            <person name="Nanba K."/>
            <person name="Oshima K."/>
            <person name="Hattori M."/>
            <person name="Kamijo T."/>
            <person name="Ohta H."/>
        </authorList>
    </citation>
    <scope>NUCLEOTIDE SEQUENCE [LARGE SCALE GENOMIC DNA]</scope>
    <source>
        <strain evidence="5">C2-3</strain>
    </source>
</reference>
<dbReference type="OrthoDB" id="9813518at2"/>
<comment type="subcellular location">
    <subcellularLocation>
        <location evidence="1">Cell membrane</location>
        <topology evidence="1">Multi-pass membrane protein</topology>
    </subcellularLocation>
</comment>
<feature type="transmembrane region" description="Helical" evidence="2">
    <location>
        <begin position="169"/>
        <end position="193"/>
    </location>
</feature>
<dbReference type="Pfam" id="PF02254">
    <property type="entry name" value="TrkA_N"/>
    <property type="match status" value="1"/>
</dbReference>
<accession>I0IN06</accession>
<evidence type="ECO:0000259" key="3">
    <source>
        <dbReference type="PROSITE" id="PS51201"/>
    </source>
</evidence>
<keyword evidence="4" id="KW-0813">Transport</keyword>
<proteinExistence type="predicted"/>
<reference evidence="4 5" key="1">
    <citation type="journal article" date="2012" name="J. Bacteriol.">
        <title>Complete Genome Sequence of Leptospirillum ferrooxidans Strain C2-3, Isolated from a Fresh Volcanic Ash Deposit on the Island of Miyake, Japan.</title>
        <authorList>
            <person name="Fujimura R."/>
            <person name="Sato Y."/>
            <person name="Nishizawa T."/>
            <person name="Oshima K."/>
            <person name="Kim S.-W."/>
            <person name="Hattori M."/>
            <person name="Kamijo T."/>
            <person name="Ohta H."/>
        </authorList>
    </citation>
    <scope>NUCLEOTIDE SEQUENCE [LARGE SCALE GENOMIC DNA]</scope>
    <source>
        <strain evidence="4 5">C2-3</strain>
    </source>
</reference>
<evidence type="ECO:0000313" key="5">
    <source>
        <dbReference type="Proteomes" id="UP000007382"/>
    </source>
</evidence>
<keyword evidence="4" id="KW-0407">Ion channel</keyword>
<name>I0IN06_LEPFC</name>
<dbReference type="PROSITE" id="PS51201">
    <property type="entry name" value="RCK_N"/>
    <property type="match status" value="1"/>
</dbReference>
<dbReference type="Proteomes" id="UP000007382">
    <property type="component" value="Chromosome"/>
</dbReference>
<dbReference type="KEGG" id="lfc:LFE_0951"/>
<keyword evidence="2" id="KW-0812">Transmembrane</keyword>
<evidence type="ECO:0000256" key="1">
    <source>
        <dbReference type="ARBA" id="ARBA00004651"/>
    </source>
</evidence>
<organism evidence="4 5">
    <name type="scientific">Leptospirillum ferrooxidans (strain C2-3)</name>
    <dbReference type="NCBI Taxonomy" id="1162668"/>
    <lineage>
        <taxon>Bacteria</taxon>
        <taxon>Pseudomonadati</taxon>
        <taxon>Nitrospirota</taxon>
        <taxon>Nitrospiria</taxon>
        <taxon>Nitrospirales</taxon>
        <taxon>Nitrospiraceae</taxon>
        <taxon>Leptospirillum</taxon>
    </lineage>
</organism>
<keyword evidence="4" id="KW-0406">Ion transport</keyword>
<dbReference type="STRING" id="1162668.LFE_0951"/>
<dbReference type="PATRIC" id="fig|1162668.3.peg.1095"/>
<dbReference type="Gene3D" id="1.10.287.70">
    <property type="match status" value="1"/>
</dbReference>
<feature type="transmembrane region" description="Helical" evidence="2">
    <location>
        <begin position="230"/>
        <end position="254"/>
    </location>
</feature>